<evidence type="ECO:0000256" key="5">
    <source>
        <dbReference type="ARBA" id="ARBA00023136"/>
    </source>
</evidence>
<feature type="domain" description="GGDEF" evidence="8">
    <location>
        <begin position="572"/>
        <end position="704"/>
    </location>
</feature>
<gene>
    <name evidence="9" type="ORF">EH243_08510</name>
</gene>
<dbReference type="Pfam" id="PF05231">
    <property type="entry name" value="MASE1"/>
    <property type="match status" value="1"/>
</dbReference>
<proteinExistence type="predicted"/>
<feature type="transmembrane region" description="Helical" evidence="6">
    <location>
        <begin position="124"/>
        <end position="149"/>
    </location>
</feature>
<comment type="caution">
    <text evidence="9">The sequence shown here is derived from an EMBL/GenBank/DDBJ whole genome shotgun (WGS) entry which is preliminary data.</text>
</comment>
<dbReference type="InterPro" id="IPR029787">
    <property type="entry name" value="Nucleotide_cyclase"/>
</dbReference>
<dbReference type="SMART" id="SM01079">
    <property type="entry name" value="CHASE"/>
    <property type="match status" value="1"/>
</dbReference>
<dbReference type="OrthoDB" id="8553030at2"/>
<evidence type="ECO:0000259" key="8">
    <source>
        <dbReference type="PROSITE" id="PS50887"/>
    </source>
</evidence>
<dbReference type="InterPro" id="IPR000160">
    <property type="entry name" value="GGDEF_dom"/>
</dbReference>
<feature type="transmembrane region" description="Helical" evidence="6">
    <location>
        <begin position="12"/>
        <end position="31"/>
    </location>
</feature>
<feature type="transmembrane region" description="Helical" evidence="6">
    <location>
        <begin position="492"/>
        <end position="516"/>
    </location>
</feature>
<dbReference type="GO" id="GO:0005886">
    <property type="term" value="C:plasma membrane"/>
    <property type="evidence" value="ECO:0007669"/>
    <property type="project" value="UniProtKB-SubCell"/>
</dbReference>
<evidence type="ECO:0000313" key="9">
    <source>
        <dbReference type="EMBL" id="RTE66151.1"/>
    </source>
</evidence>
<dbReference type="PANTHER" id="PTHR46663:SF3">
    <property type="entry name" value="SLL0267 PROTEIN"/>
    <property type="match status" value="1"/>
</dbReference>
<keyword evidence="5 6" id="KW-0472">Membrane</keyword>
<feature type="transmembrane region" description="Helical" evidence="6">
    <location>
        <begin position="161"/>
        <end position="183"/>
    </location>
</feature>
<feature type="domain" description="CHASE" evidence="7">
    <location>
        <begin position="260"/>
        <end position="436"/>
    </location>
</feature>
<dbReference type="InterPro" id="IPR042240">
    <property type="entry name" value="CHASE_sf"/>
</dbReference>
<keyword evidence="4 6" id="KW-1133">Transmembrane helix</keyword>
<dbReference type="PANTHER" id="PTHR46663">
    <property type="entry name" value="DIGUANYLATE CYCLASE DGCT-RELATED"/>
    <property type="match status" value="1"/>
</dbReference>
<dbReference type="EMBL" id="RQXW01000006">
    <property type="protein sequence ID" value="RTE66151.1"/>
    <property type="molecule type" value="Genomic_DNA"/>
</dbReference>
<sequence length="721" mass="80351">MNVESHRISKSKYLLCFLLYIGSACLFAIYSPQAQVVSLWPPAGVALVGCLLFGFRFLPALFVGSLLFNSGSAIWNNGALTPTVLEASGVIALGSITQAWANVWLLRYYRINILDAPSYKQVSLFIVIAGVCCLINALMGNAALAYFYSEAGQRQMDWVNLLTWWGGDFLGVILVAPLLLGLFTRKPDKSDSKHVWISLSLPLFIIISAFQVAQLYFGDSVVINTKNNFNLQAEALENNFKRDMDSYTQALDQLTVWVAQQKEVSKEEFFTRSRQLTEHLPGIKGISWNPLIEPDEVAAFEQTMQHAYPDFKIKGQPLLPTDPLVVVKYIQPLESNWEALGFNVYANPARKKSMQMAKKLRADVATDIIQLVQLEKNDPGFLIFSPVFQSVDPADDSMGGYDSLKGFVVGGFQVSAILESSLRLSVQKYMDLYVYEKGNPTDRVYGDTALLTAINAQQGLNHQFIMKHAQHEWTFNLHVPERVITALQVGDMLGFLAVQALFGILAVLITLSAFGYHERLSRLVDSRTDELKRVNDQLHHYAFYDSLTGLPNRRLFLDRLKQALELSQRNHSGVALLYMDLNGFKAVNDSLGHEQGDQLLIEVSRRFNHVLRHSDTLGRLGGDEFTLLLPNSPSQKDIMLIVNKLTGCLEEPIILGDSSLVIENSIGVAIFPQDGSNLVELMAAADTAMYAAKKQSETVCFYSQKLKAEAIAALDKHQTEA</sequence>
<dbReference type="InterPro" id="IPR043128">
    <property type="entry name" value="Rev_trsase/Diguanyl_cyclase"/>
</dbReference>
<keyword evidence="3 6" id="KW-0812">Transmembrane</keyword>
<dbReference type="Proteomes" id="UP000283087">
    <property type="component" value="Unassembled WGS sequence"/>
</dbReference>
<evidence type="ECO:0000259" key="7">
    <source>
        <dbReference type="PROSITE" id="PS50839"/>
    </source>
</evidence>
<dbReference type="GO" id="GO:0007165">
    <property type="term" value="P:signal transduction"/>
    <property type="evidence" value="ECO:0007669"/>
    <property type="project" value="UniProtKB-ARBA"/>
</dbReference>
<evidence type="ECO:0000256" key="2">
    <source>
        <dbReference type="ARBA" id="ARBA00022475"/>
    </source>
</evidence>
<name>A0A430KRL2_9GAMM</name>
<dbReference type="SUPFAM" id="SSF55073">
    <property type="entry name" value="Nucleotide cyclase"/>
    <property type="match status" value="1"/>
</dbReference>
<reference evidence="9 10" key="1">
    <citation type="submission" date="2018-11" db="EMBL/GenBank/DDBJ databases">
        <title>The draft genome sequence of Amphritea opalescens ANRC-JH13T.</title>
        <authorList>
            <person name="Fang Z."/>
            <person name="Zhang Y."/>
            <person name="Han X."/>
        </authorList>
    </citation>
    <scope>NUCLEOTIDE SEQUENCE [LARGE SCALE GENOMIC DNA]</scope>
    <source>
        <strain evidence="9 10">ANRC-JH13</strain>
    </source>
</reference>
<organism evidence="9 10">
    <name type="scientific">Amphritea opalescens</name>
    <dbReference type="NCBI Taxonomy" id="2490544"/>
    <lineage>
        <taxon>Bacteria</taxon>
        <taxon>Pseudomonadati</taxon>
        <taxon>Pseudomonadota</taxon>
        <taxon>Gammaproteobacteria</taxon>
        <taxon>Oceanospirillales</taxon>
        <taxon>Oceanospirillaceae</taxon>
        <taxon>Amphritea</taxon>
    </lineage>
</organism>
<dbReference type="InterPro" id="IPR052163">
    <property type="entry name" value="DGC-Regulatory_Protein"/>
</dbReference>
<dbReference type="AlphaFoldDB" id="A0A430KRL2"/>
<dbReference type="RefSeq" id="WP_126158224.1">
    <property type="nucleotide sequence ID" value="NZ_RQXW01000006.1"/>
</dbReference>
<accession>A0A430KRL2</accession>
<evidence type="ECO:0000256" key="6">
    <source>
        <dbReference type="SAM" id="Phobius"/>
    </source>
</evidence>
<dbReference type="Pfam" id="PF00990">
    <property type="entry name" value="GGDEF"/>
    <property type="match status" value="1"/>
</dbReference>
<feature type="transmembrane region" description="Helical" evidence="6">
    <location>
        <begin position="195"/>
        <end position="217"/>
    </location>
</feature>
<evidence type="ECO:0000313" key="10">
    <source>
        <dbReference type="Proteomes" id="UP000283087"/>
    </source>
</evidence>
<dbReference type="NCBIfam" id="TIGR00254">
    <property type="entry name" value="GGDEF"/>
    <property type="match status" value="1"/>
</dbReference>
<evidence type="ECO:0000256" key="3">
    <source>
        <dbReference type="ARBA" id="ARBA00022692"/>
    </source>
</evidence>
<dbReference type="InterPro" id="IPR007895">
    <property type="entry name" value="MASE1"/>
</dbReference>
<dbReference type="PROSITE" id="PS50839">
    <property type="entry name" value="CHASE"/>
    <property type="match status" value="1"/>
</dbReference>
<evidence type="ECO:0000256" key="1">
    <source>
        <dbReference type="ARBA" id="ARBA00004651"/>
    </source>
</evidence>
<dbReference type="PROSITE" id="PS51257">
    <property type="entry name" value="PROKAR_LIPOPROTEIN"/>
    <property type="match status" value="1"/>
</dbReference>
<dbReference type="PROSITE" id="PS50887">
    <property type="entry name" value="GGDEF"/>
    <property type="match status" value="1"/>
</dbReference>
<dbReference type="Pfam" id="PF03924">
    <property type="entry name" value="CHASE"/>
    <property type="match status" value="1"/>
</dbReference>
<evidence type="ECO:0000256" key="4">
    <source>
        <dbReference type="ARBA" id="ARBA00022989"/>
    </source>
</evidence>
<keyword evidence="2" id="KW-1003">Cell membrane</keyword>
<protein>
    <submittedName>
        <fullName evidence="9">Diguanylate cyclase</fullName>
    </submittedName>
</protein>
<feature type="transmembrane region" description="Helical" evidence="6">
    <location>
        <begin position="43"/>
        <end position="68"/>
    </location>
</feature>
<dbReference type="Gene3D" id="3.30.70.270">
    <property type="match status" value="1"/>
</dbReference>
<comment type="subcellular location">
    <subcellularLocation>
        <location evidence="1">Cell membrane</location>
        <topology evidence="1">Multi-pass membrane protein</topology>
    </subcellularLocation>
</comment>
<dbReference type="SMART" id="SM00267">
    <property type="entry name" value="GGDEF"/>
    <property type="match status" value="1"/>
</dbReference>
<dbReference type="CDD" id="cd01949">
    <property type="entry name" value="GGDEF"/>
    <property type="match status" value="1"/>
</dbReference>
<dbReference type="GO" id="GO:0003824">
    <property type="term" value="F:catalytic activity"/>
    <property type="evidence" value="ECO:0007669"/>
    <property type="project" value="UniProtKB-ARBA"/>
</dbReference>
<keyword evidence="10" id="KW-1185">Reference proteome</keyword>
<dbReference type="Gene3D" id="3.30.450.350">
    <property type="entry name" value="CHASE domain"/>
    <property type="match status" value="1"/>
</dbReference>
<dbReference type="InterPro" id="IPR006189">
    <property type="entry name" value="CHASE_dom"/>
</dbReference>